<dbReference type="EMBL" id="JAKWFO010000001">
    <property type="protein sequence ID" value="KAI9639857.1"/>
    <property type="molecule type" value="Genomic_DNA"/>
</dbReference>
<dbReference type="Pfam" id="PF14559">
    <property type="entry name" value="TPR_19"/>
    <property type="match status" value="1"/>
</dbReference>
<feature type="domain" description="PRP1 splicing factor N-terminal" evidence="7">
    <location>
        <begin position="23"/>
        <end position="163"/>
    </location>
</feature>
<evidence type="ECO:0000256" key="2">
    <source>
        <dbReference type="ARBA" id="ARBA00022664"/>
    </source>
</evidence>
<dbReference type="InterPro" id="IPR003107">
    <property type="entry name" value="HAT"/>
</dbReference>
<dbReference type="InterPro" id="IPR010491">
    <property type="entry name" value="PRP1_N"/>
</dbReference>
<keyword evidence="9" id="KW-1185">Reference proteome</keyword>
<dbReference type="GO" id="GO:0071013">
    <property type="term" value="C:catalytic step 2 spliceosome"/>
    <property type="evidence" value="ECO:0007669"/>
    <property type="project" value="TreeGrafter"/>
</dbReference>
<evidence type="ECO:0000256" key="1">
    <source>
        <dbReference type="ARBA" id="ARBA00004123"/>
    </source>
</evidence>
<dbReference type="FunFam" id="1.25.40.10:FF:000774">
    <property type="entry name" value="Unplaced genomic scaffold supercont1.1, whole genome shotgun sequence"/>
    <property type="match status" value="1"/>
</dbReference>
<evidence type="ECO:0000256" key="3">
    <source>
        <dbReference type="ARBA" id="ARBA00022737"/>
    </source>
</evidence>
<comment type="subcellular location">
    <subcellularLocation>
        <location evidence="1">Nucleus</location>
    </subcellularLocation>
</comment>
<dbReference type="SMART" id="SM00386">
    <property type="entry name" value="HAT"/>
    <property type="match status" value="11"/>
</dbReference>
<gene>
    <name evidence="8" type="ORF">MKK02DRAFT_35158</name>
</gene>
<evidence type="ECO:0000259" key="7">
    <source>
        <dbReference type="Pfam" id="PF06424"/>
    </source>
</evidence>
<dbReference type="PANTHER" id="PTHR11246:SF1">
    <property type="entry name" value="PRE-MRNA-PROCESSING FACTOR 6"/>
    <property type="match status" value="1"/>
</dbReference>
<keyword evidence="3" id="KW-0677">Repeat</keyword>
<comment type="caution">
    <text evidence="8">The sequence shown here is derived from an EMBL/GenBank/DDBJ whole genome shotgun (WGS) entry which is preliminary data.</text>
</comment>
<dbReference type="RefSeq" id="XP_052949634.1">
    <property type="nucleotide sequence ID" value="XM_053089099.1"/>
</dbReference>
<dbReference type="PANTHER" id="PTHR11246">
    <property type="entry name" value="PRE-MRNA SPLICING FACTOR"/>
    <property type="match status" value="1"/>
</dbReference>
<dbReference type="SUPFAM" id="SSF48452">
    <property type="entry name" value="TPR-like"/>
    <property type="match status" value="3"/>
</dbReference>
<dbReference type="Pfam" id="PF13432">
    <property type="entry name" value="TPR_16"/>
    <property type="match status" value="1"/>
</dbReference>
<sequence>MSQLGTVKFVPLETRYNFLKMQAPASYVAGLGRGASGFTTRSDIGPARAGPSAEAVAAAQAKRGEEIPDPDAFQDPENERNLFAGTVYEADDEEADRIWDSVDSRIDGRRRAKREAMEAEQAEKERANNPKIQTQFADLKRGLEELKDSDWNSIPEAGNMTGKRRKRNMRLEENQNGRSYAVSDTVLADAAGRNVLLSELDAAQQENGGFETPAGDGTMTDFVSIGNARDKVLSLRLDQASKDQANGSSTSVDPRGYMTALNSQVLQTDAQIGDIKQARQLLQNLIQSNPKHAPGWIAAASLEVHAKKMVAARKIIAEGCEKCPKNEDIWFHAAELNTPENAKIILGKAVQQVPQSVKIWMKAASLETDANAKRRVLRKALEFIPNSVRLWKETVNLEDDPEDARILLTRAVEVIPTSVELWLTLARLETPENAKKVLNSARNKIPTSHEIWIAAGRLAEQPSQAEMEVKAEDDAERAERTAKLAKQVDKLMVGAVGSLKRNQVILSREQWLQEAETCEADGSPLTAQAIVKATIHQDVEEEDRRTTWLEDAERAEKGGFNEVARACFVVVLETFPTNQGVWRKAAEFEKQHGTPQAVQEVLARGVEHCPHAEVLWLMAAKEKWVGGDIPGAQAILSEAFKQNEDSESIFLAAAKLASETGEMEAAKQILEKARAQANTDRIWMKSAVLERQLGNLDASLSILDQAITKFPTFDKLHMIRGQIFTAQNLIPQARTAYAQGCKACPRSIPLWILAARLEETAGVTIKARALLEKARLYNAKNDELWAESIGMEERTGGAQQAKSLLARAMQECPTSPLLWSLAIFMEAPQQRKGRSVDALKKAGEHPAVILGVARLFWAERKIEKTRQWMANAVKADADWGDAWGWWLKFERQHGEAERQESVIAQCEKADPHHGPVWQATLKDLANQGKPTRDILELVAAKLS</sequence>
<reference evidence="8" key="1">
    <citation type="journal article" date="2022" name="G3 (Bethesda)">
        <title>High quality genome of the basidiomycete yeast Dioszegia hungarica PDD-24b-2 isolated from cloud water.</title>
        <authorList>
            <person name="Jarrige D."/>
            <person name="Haridas S."/>
            <person name="Bleykasten-Grosshans C."/>
            <person name="Joly M."/>
            <person name="Nadalig T."/>
            <person name="Sancelme M."/>
            <person name="Vuilleumier S."/>
            <person name="Grigoriev I.V."/>
            <person name="Amato P."/>
            <person name="Bringel F."/>
        </authorList>
    </citation>
    <scope>NUCLEOTIDE SEQUENCE</scope>
    <source>
        <strain evidence="8">PDD-24b-2</strain>
    </source>
</reference>
<dbReference type="GO" id="GO:0000244">
    <property type="term" value="P:spliceosomal tri-snRNP complex assembly"/>
    <property type="evidence" value="ECO:0007669"/>
    <property type="project" value="TreeGrafter"/>
</dbReference>
<dbReference type="InterPro" id="IPR011990">
    <property type="entry name" value="TPR-like_helical_dom_sf"/>
</dbReference>
<evidence type="ECO:0000256" key="5">
    <source>
        <dbReference type="ARBA" id="ARBA00023242"/>
    </source>
</evidence>
<name>A0AA38HF07_9TREE</name>
<dbReference type="InterPro" id="IPR045075">
    <property type="entry name" value="Syf1-like"/>
</dbReference>
<dbReference type="GeneID" id="77728304"/>
<organism evidence="8 9">
    <name type="scientific">Dioszegia hungarica</name>
    <dbReference type="NCBI Taxonomy" id="4972"/>
    <lineage>
        <taxon>Eukaryota</taxon>
        <taxon>Fungi</taxon>
        <taxon>Dikarya</taxon>
        <taxon>Basidiomycota</taxon>
        <taxon>Agaricomycotina</taxon>
        <taxon>Tremellomycetes</taxon>
        <taxon>Tremellales</taxon>
        <taxon>Bulleribasidiaceae</taxon>
        <taxon>Dioszegia</taxon>
    </lineage>
</organism>
<keyword evidence="4" id="KW-0508">mRNA splicing</keyword>
<dbReference type="Gene3D" id="1.25.40.10">
    <property type="entry name" value="Tetratricopeptide repeat domain"/>
    <property type="match status" value="4"/>
</dbReference>
<dbReference type="FunFam" id="1.25.40.10:FF:000256">
    <property type="entry name" value="Probable pre-mRNA splicing factor prp1"/>
    <property type="match status" value="1"/>
</dbReference>
<dbReference type="AlphaFoldDB" id="A0AA38HF07"/>
<keyword evidence="2" id="KW-0507">mRNA processing</keyword>
<dbReference type="Pfam" id="PF23240">
    <property type="entry name" value="HAT_PRP39_N"/>
    <property type="match status" value="1"/>
</dbReference>
<evidence type="ECO:0000256" key="6">
    <source>
        <dbReference type="SAM" id="MobiDB-lite"/>
    </source>
</evidence>
<accession>A0AA38HF07</accession>
<dbReference type="Pfam" id="PF06424">
    <property type="entry name" value="PRP1_N"/>
    <property type="match status" value="1"/>
</dbReference>
<keyword evidence="5" id="KW-0539">Nucleus</keyword>
<protein>
    <submittedName>
        <fullName evidence="8">PRP1 splicing factor, N-terminal-domain-containing protein</fullName>
    </submittedName>
</protein>
<evidence type="ECO:0000313" key="8">
    <source>
        <dbReference type="EMBL" id="KAI9639857.1"/>
    </source>
</evidence>
<evidence type="ECO:0000313" key="9">
    <source>
        <dbReference type="Proteomes" id="UP001164286"/>
    </source>
</evidence>
<proteinExistence type="predicted"/>
<evidence type="ECO:0000256" key="4">
    <source>
        <dbReference type="ARBA" id="ARBA00023187"/>
    </source>
</evidence>
<dbReference type="GO" id="GO:0046540">
    <property type="term" value="C:U4/U6 x U5 tri-snRNP complex"/>
    <property type="evidence" value="ECO:0007669"/>
    <property type="project" value="TreeGrafter"/>
</dbReference>
<feature type="region of interest" description="Disordered" evidence="6">
    <location>
        <begin position="150"/>
        <end position="177"/>
    </location>
</feature>
<dbReference type="Proteomes" id="UP001164286">
    <property type="component" value="Unassembled WGS sequence"/>
</dbReference>